<gene>
    <name evidence="8" type="ORF">K469DRAFT_689481</name>
</gene>
<organism evidence="8 9">
    <name type="scientific">Zopfia rhizophila CBS 207.26</name>
    <dbReference type="NCBI Taxonomy" id="1314779"/>
    <lineage>
        <taxon>Eukaryota</taxon>
        <taxon>Fungi</taxon>
        <taxon>Dikarya</taxon>
        <taxon>Ascomycota</taxon>
        <taxon>Pezizomycotina</taxon>
        <taxon>Dothideomycetes</taxon>
        <taxon>Dothideomycetes incertae sedis</taxon>
        <taxon>Zopfiaceae</taxon>
        <taxon>Zopfia</taxon>
    </lineage>
</organism>
<dbReference type="EMBL" id="ML994639">
    <property type="protein sequence ID" value="KAF2184143.1"/>
    <property type="molecule type" value="Genomic_DNA"/>
</dbReference>
<accession>A0A6A6DYM4</accession>
<dbReference type="GO" id="GO:0016020">
    <property type="term" value="C:membrane"/>
    <property type="evidence" value="ECO:0007669"/>
    <property type="project" value="UniProtKB-SubCell"/>
</dbReference>
<dbReference type="GO" id="GO:0071944">
    <property type="term" value="C:cell periphery"/>
    <property type="evidence" value="ECO:0007669"/>
    <property type="project" value="UniProtKB-ARBA"/>
</dbReference>
<feature type="transmembrane region" description="Helical" evidence="6">
    <location>
        <begin position="257"/>
        <end position="280"/>
    </location>
</feature>
<keyword evidence="2 6" id="KW-0812">Transmembrane</keyword>
<evidence type="ECO:0000256" key="5">
    <source>
        <dbReference type="SAM" id="MobiDB-lite"/>
    </source>
</evidence>
<dbReference type="InterPro" id="IPR051694">
    <property type="entry name" value="Immunoregulatory_rcpt-like"/>
</dbReference>
<sequence>MAKSKSMIYPLLFLLLFSPLTNAIEVAPNSKCASKCLDDPAKGDPADRAASLTFHPDLACYDSDYNGANVTYVGKKFRDCVSCLQDSSYIDGESGETDLQWFSFNTKATVDWCIFGRFGEENAEGNETDTLPYKSCYQKCSPIENAIDYNIKSQPAAYTFCSLDGNFTKDVDPCIDCLYGVDNSKVLGNILTAVKQVCLQRPTNQINLKVDLFTATRINTSDATPTASPIASTAGSPPASTSLSSSSDDSNGISKGAIAGIVLGALVSIALILVGILLLLRRKKNKSKTMELPNGNGIEYGQQ</sequence>
<dbReference type="OrthoDB" id="5426678at2759"/>
<evidence type="ECO:0000256" key="7">
    <source>
        <dbReference type="SAM" id="SignalP"/>
    </source>
</evidence>
<evidence type="ECO:0000256" key="4">
    <source>
        <dbReference type="ARBA" id="ARBA00023136"/>
    </source>
</evidence>
<evidence type="ECO:0000313" key="8">
    <source>
        <dbReference type="EMBL" id="KAF2184143.1"/>
    </source>
</evidence>
<evidence type="ECO:0000313" key="9">
    <source>
        <dbReference type="Proteomes" id="UP000800200"/>
    </source>
</evidence>
<reference evidence="8" key="1">
    <citation type="journal article" date="2020" name="Stud. Mycol.">
        <title>101 Dothideomycetes genomes: a test case for predicting lifestyles and emergence of pathogens.</title>
        <authorList>
            <person name="Haridas S."/>
            <person name="Albert R."/>
            <person name="Binder M."/>
            <person name="Bloem J."/>
            <person name="Labutti K."/>
            <person name="Salamov A."/>
            <person name="Andreopoulos B."/>
            <person name="Baker S."/>
            <person name="Barry K."/>
            <person name="Bills G."/>
            <person name="Bluhm B."/>
            <person name="Cannon C."/>
            <person name="Castanera R."/>
            <person name="Culley D."/>
            <person name="Daum C."/>
            <person name="Ezra D."/>
            <person name="Gonzalez J."/>
            <person name="Henrissat B."/>
            <person name="Kuo A."/>
            <person name="Liang C."/>
            <person name="Lipzen A."/>
            <person name="Lutzoni F."/>
            <person name="Magnuson J."/>
            <person name="Mondo S."/>
            <person name="Nolan M."/>
            <person name="Ohm R."/>
            <person name="Pangilinan J."/>
            <person name="Park H.-J."/>
            <person name="Ramirez L."/>
            <person name="Alfaro M."/>
            <person name="Sun H."/>
            <person name="Tritt A."/>
            <person name="Yoshinaga Y."/>
            <person name="Zwiers L.-H."/>
            <person name="Turgeon B."/>
            <person name="Goodwin S."/>
            <person name="Spatafora J."/>
            <person name="Crous P."/>
            <person name="Grigoriev I."/>
        </authorList>
    </citation>
    <scope>NUCLEOTIDE SEQUENCE</scope>
    <source>
        <strain evidence="8">CBS 207.26</strain>
    </source>
</reference>
<proteinExistence type="predicted"/>
<comment type="subcellular location">
    <subcellularLocation>
        <location evidence="1">Membrane</location>
        <topology evidence="1">Single-pass membrane protein</topology>
    </subcellularLocation>
</comment>
<dbReference type="AlphaFoldDB" id="A0A6A6DYM4"/>
<dbReference type="Proteomes" id="UP000800200">
    <property type="component" value="Unassembled WGS sequence"/>
</dbReference>
<evidence type="ECO:0000256" key="2">
    <source>
        <dbReference type="ARBA" id="ARBA00022692"/>
    </source>
</evidence>
<feature type="signal peptide" evidence="7">
    <location>
        <begin position="1"/>
        <end position="23"/>
    </location>
</feature>
<evidence type="ECO:0000256" key="6">
    <source>
        <dbReference type="SAM" id="Phobius"/>
    </source>
</evidence>
<evidence type="ECO:0000256" key="3">
    <source>
        <dbReference type="ARBA" id="ARBA00022989"/>
    </source>
</evidence>
<keyword evidence="9" id="KW-1185">Reference proteome</keyword>
<keyword evidence="3 6" id="KW-1133">Transmembrane helix</keyword>
<keyword evidence="4 6" id="KW-0472">Membrane</keyword>
<evidence type="ECO:0000256" key="1">
    <source>
        <dbReference type="ARBA" id="ARBA00004167"/>
    </source>
</evidence>
<protein>
    <recommendedName>
        <fullName evidence="10">LPXTG-domain-containing protein</fullName>
    </recommendedName>
</protein>
<feature type="region of interest" description="Disordered" evidence="5">
    <location>
        <begin position="223"/>
        <end position="249"/>
    </location>
</feature>
<evidence type="ECO:0008006" key="10">
    <source>
        <dbReference type="Google" id="ProtNLM"/>
    </source>
</evidence>
<name>A0A6A6DYM4_9PEZI</name>
<feature type="chain" id="PRO_5025563118" description="LPXTG-domain-containing protein" evidence="7">
    <location>
        <begin position="24"/>
        <end position="303"/>
    </location>
</feature>
<keyword evidence="7" id="KW-0732">Signal</keyword>
<dbReference type="PANTHER" id="PTHR15549">
    <property type="entry name" value="PAIRED IMMUNOGLOBULIN-LIKE TYPE 2 RECEPTOR"/>
    <property type="match status" value="1"/>
</dbReference>